<name>A0A2U8E435_9BACT</name>
<feature type="signal peptide" evidence="2">
    <location>
        <begin position="1"/>
        <end position="27"/>
    </location>
</feature>
<sequence length="1130" mass="121771">MKTHTRLLLALAMTFASGIFLPSNARAQAGDDIIYAWYRADKGLKLNGSRVIGWENDASRQRHLTSIRGTPKAVRVDTPSGASTIVRFDGESSIWRAAKPWGTLSGDRTIIAYARLADNSAGFLFDGATGAGLSRAQVRRGKWQAGAQPTPAKTNADKVDRATLAAVTGVWQAHAFVFTRDKFGNLSVRHMISDAGGLRSKTVATFADAPQGGLIVGSNCPGKFGLKGDLAEMLVMTRAMSEQEFAKIAAVLRARWGEPTDSAQQIAERALPEASGLFRTVVRKQGDDGVHTYRIPGLATTPKGTLIAVFDARNTAARDVPADIDIGMMRSTDNGATWSPMQRILDFPADAPGSAGNGVTDPSVLVDEKTGSLFVAALWSHGERGWAGSGPGLSPQETGQLVLTKSTDDGVTWSEPINITRQVKNPVWRICFQGPGRGIQLRDGTLVFPAQFREASGPAHSCFIWSADGGETWQISAPAIPGKATTSESQIAQLPDGALLLSMRGENTEGKRLWARYDWSDSLGNGKWSAPWFTVPDPRCQASLIAHPSGSLLFSNPNSPTLRVAMTVRTSIDGGKTWNAGQLIDPRPSSYSCMAVLKDGSVGILYETGETYPAEMLAFARFPLEWIMAASSAEALTLAHPFSDHMVLQQGGPAPVWGTCAPKAAVTVEFAGHNVKTTADDSGRWRADMPALEASAEPRTLRVISGPETLEIKDVLVGEVWICAGQSNMEWPLSKEARADEELPRAANSQVRLMGLDFASKYVFAKSFSDKILERMTPEKFYSGTWTRCEPGSAASFSAIGYYFARDLQAALGVPVGVINLAVGGSPAEAWVSRETLSADSRLGPMAAGNWLENEALDPWCRQRGMENIGVALKAGTFAPNVEGGGPDHPFKPGFLWDSGIAPLLPLAMRGVLWHQGESNALSAWRVAQHEQLFPLLVRDWRARWGRGDFSFFFCQLSSIEAGPYKSENWPQFRDSQRRMADEIPNAGMAVTSDVGARRDVHPRDKHTVGARLTRLALAQVYGQNILRGGPVPASMTTESDVLRVTFAQAGSRLRTSDGSAPRAFEVAGADGKFHPAEAKLDRDSVLLSASAVPSPSQVRYAWTPYSEGNLINDESLPASTFKLPAETGN</sequence>
<dbReference type="InterPro" id="IPR005181">
    <property type="entry name" value="SASA"/>
</dbReference>
<dbReference type="CDD" id="cd15482">
    <property type="entry name" value="Sialidase_non-viral"/>
    <property type="match status" value="1"/>
</dbReference>
<evidence type="ECO:0000313" key="6">
    <source>
        <dbReference type="Proteomes" id="UP000244896"/>
    </source>
</evidence>
<evidence type="ECO:0008006" key="7">
    <source>
        <dbReference type="Google" id="ProtNLM"/>
    </source>
</evidence>
<dbReference type="SUPFAM" id="SSF52266">
    <property type="entry name" value="SGNH hydrolase"/>
    <property type="match status" value="1"/>
</dbReference>
<evidence type="ECO:0000256" key="2">
    <source>
        <dbReference type="SAM" id="SignalP"/>
    </source>
</evidence>
<dbReference type="EMBL" id="CP023004">
    <property type="protein sequence ID" value="AWI09525.1"/>
    <property type="molecule type" value="Genomic_DNA"/>
</dbReference>
<dbReference type="PANTHER" id="PTHR22901:SF0">
    <property type="entry name" value="SIALATE O-ACETYLESTERASE"/>
    <property type="match status" value="1"/>
</dbReference>
<dbReference type="Pfam" id="PF13088">
    <property type="entry name" value="BNR_2"/>
    <property type="match status" value="1"/>
</dbReference>
<proteinExistence type="predicted"/>
<dbReference type="InterPro" id="IPR011040">
    <property type="entry name" value="Sialidase"/>
</dbReference>
<dbReference type="SUPFAM" id="SSF50939">
    <property type="entry name" value="Sialidases"/>
    <property type="match status" value="1"/>
</dbReference>
<keyword evidence="6" id="KW-1185">Reference proteome</keyword>
<evidence type="ECO:0000259" key="3">
    <source>
        <dbReference type="Pfam" id="PF03629"/>
    </source>
</evidence>
<dbReference type="Pfam" id="PF03629">
    <property type="entry name" value="SASA"/>
    <property type="match status" value="1"/>
</dbReference>
<protein>
    <recommendedName>
        <fullName evidence="7">Sialidase domain-containing protein</fullName>
    </recommendedName>
</protein>
<keyword evidence="1" id="KW-0378">Hydrolase</keyword>
<evidence type="ECO:0000259" key="4">
    <source>
        <dbReference type="Pfam" id="PF13088"/>
    </source>
</evidence>
<dbReference type="Proteomes" id="UP000244896">
    <property type="component" value="Chromosome"/>
</dbReference>
<gene>
    <name evidence="5" type="ORF">CKA38_09970</name>
</gene>
<reference evidence="5 6" key="1">
    <citation type="journal article" date="2018" name="Syst. Appl. Microbiol.">
        <title>Ereboglobus luteus gen. nov. sp. nov. from cockroach guts, and new insights into the oxygen relationship of the genera Opitutus and Didymococcus (Verrucomicrobia: Opitutaceae).</title>
        <authorList>
            <person name="Tegtmeier D."/>
            <person name="Belitz A."/>
            <person name="Radek R."/>
            <person name="Heimerl T."/>
            <person name="Brune A."/>
        </authorList>
    </citation>
    <scope>NUCLEOTIDE SEQUENCE [LARGE SCALE GENOMIC DNA]</scope>
    <source>
        <strain evidence="5 6">Ho45</strain>
    </source>
</reference>
<feature type="domain" description="Sialidase" evidence="4">
    <location>
        <begin position="304"/>
        <end position="604"/>
    </location>
</feature>
<dbReference type="Gene3D" id="3.40.50.1110">
    <property type="entry name" value="SGNH hydrolase"/>
    <property type="match status" value="1"/>
</dbReference>
<feature type="domain" description="Sialate O-acetylesterase" evidence="3">
    <location>
        <begin position="909"/>
        <end position="1003"/>
    </location>
</feature>
<dbReference type="RefSeq" id="WP_108825335.1">
    <property type="nucleotide sequence ID" value="NZ_CP023004.1"/>
</dbReference>
<accession>A0A2U8E435</accession>
<dbReference type="InterPro" id="IPR036514">
    <property type="entry name" value="SGNH_hydro_sf"/>
</dbReference>
<dbReference type="InterPro" id="IPR036278">
    <property type="entry name" value="Sialidase_sf"/>
</dbReference>
<dbReference type="GO" id="GO:0005975">
    <property type="term" value="P:carbohydrate metabolic process"/>
    <property type="evidence" value="ECO:0007669"/>
    <property type="project" value="TreeGrafter"/>
</dbReference>
<evidence type="ECO:0000256" key="1">
    <source>
        <dbReference type="ARBA" id="ARBA00022801"/>
    </source>
</evidence>
<organism evidence="5 6">
    <name type="scientific">Ereboglobus luteus</name>
    <dbReference type="NCBI Taxonomy" id="1796921"/>
    <lineage>
        <taxon>Bacteria</taxon>
        <taxon>Pseudomonadati</taxon>
        <taxon>Verrucomicrobiota</taxon>
        <taxon>Opitutia</taxon>
        <taxon>Opitutales</taxon>
        <taxon>Opitutaceae</taxon>
        <taxon>Ereboglobus</taxon>
    </lineage>
</organism>
<dbReference type="InterPro" id="IPR039329">
    <property type="entry name" value="SIAE"/>
</dbReference>
<dbReference type="GO" id="GO:0001681">
    <property type="term" value="F:sialate O-acetylesterase activity"/>
    <property type="evidence" value="ECO:0007669"/>
    <property type="project" value="InterPro"/>
</dbReference>
<feature type="chain" id="PRO_5016063697" description="Sialidase domain-containing protein" evidence="2">
    <location>
        <begin position="28"/>
        <end position="1130"/>
    </location>
</feature>
<dbReference type="Gene3D" id="2.120.10.10">
    <property type="match status" value="1"/>
</dbReference>
<evidence type="ECO:0000313" key="5">
    <source>
        <dbReference type="EMBL" id="AWI09525.1"/>
    </source>
</evidence>
<keyword evidence="2" id="KW-0732">Signal</keyword>
<dbReference type="OrthoDB" id="189008at2"/>
<dbReference type="KEGG" id="elut:CKA38_09970"/>
<dbReference type="AlphaFoldDB" id="A0A2U8E435"/>
<dbReference type="PANTHER" id="PTHR22901">
    <property type="entry name" value="SIALATE O-ACETYLESTERASE"/>
    <property type="match status" value="1"/>
</dbReference>